<feature type="compositionally biased region" description="Polar residues" evidence="1">
    <location>
        <begin position="166"/>
        <end position="176"/>
    </location>
</feature>
<reference evidence="3" key="1">
    <citation type="submission" date="2016-10" db="EMBL/GenBank/DDBJ databases">
        <authorList>
            <person name="Varghese N."/>
            <person name="Submissions S."/>
        </authorList>
    </citation>
    <scope>NUCLEOTIDE SEQUENCE [LARGE SCALE GENOMIC DNA]</scope>
    <source>
        <strain evidence="3">DSM 45460</strain>
    </source>
</reference>
<feature type="compositionally biased region" description="Polar residues" evidence="1">
    <location>
        <begin position="102"/>
        <end position="113"/>
    </location>
</feature>
<feature type="compositionally biased region" description="Basic and acidic residues" evidence="1">
    <location>
        <begin position="127"/>
        <end position="139"/>
    </location>
</feature>
<organism evidence="2 3">
    <name type="scientific">Actinopolyspora mzabensis</name>
    <dbReference type="NCBI Taxonomy" id="995066"/>
    <lineage>
        <taxon>Bacteria</taxon>
        <taxon>Bacillati</taxon>
        <taxon>Actinomycetota</taxon>
        <taxon>Actinomycetes</taxon>
        <taxon>Actinopolysporales</taxon>
        <taxon>Actinopolysporaceae</taxon>
        <taxon>Actinopolyspora</taxon>
    </lineage>
</organism>
<feature type="compositionally biased region" description="Low complexity" evidence="1">
    <location>
        <begin position="177"/>
        <end position="195"/>
    </location>
</feature>
<dbReference type="EMBL" id="FNFM01000010">
    <property type="protein sequence ID" value="SDK61913.1"/>
    <property type="molecule type" value="Genomic_DNA"/>
</dbReference>
<protein>
    <recommendedName>
        <fullName evidence="4">DNA primase</fullName>
    </recommendedName>
</protein>
<name>A0A1G9DDG6_ACTMZ</name>
<feature type="compositionally biased region" description="Basic and acidic residues" evidence="1">
    <location>
        <begin position="196"/>
        <end position="208"/>
    </location>
</feature>
<proteinExistence type="predicted"/>
<evidence type="ECO:0000256" key="1">
    <source>
        <dbReference type="SAM" id="MobiDB-lite"/>
    </source>
</evidence>
<dbReference type="OrthoDB" id="4966929at2"/>
<feature type="region of interest" description="Disordered" evidence="1">
    <location>
        <begin position="97"/>
        <end position="222"/>
    </location>
</feature>
<evidence type="ECO:0008006" key="4">
    <source>
        <dbReference type="Google" id="ProtNLM"/>
    </source>
</evidence>
<sequence>MKMGPRVAAAVAIGYVLGRTRRMKFAIMVGSVLAGRKLKTDPKQLLQKAGTLAASSPELSKLSETVRGRLMEAAKAAATATASNKIDALGESLLERAEQVRNPPSGQEASTETAAEDEQPPAGDANDSQREARDDRKDSSPPQEEATEEHESAADSGDGDQESGRRSTQQRDASQQSGAARGRSSRKSGSAGRSSSRSESRGTPRTRETPSSPRRKRGDGDG</sequence>
<gene>
    <name evidence="2" type="ORF">SAMN04487820_11022</name>
</gene>
<dbReference type="AlphaFoldDB" id="A0A1G9DDG6"/>
<feature type="compositionally biased region" description="Basic residues" evidence="1">
    <location>
        <begin position="213"/>
        <end position="222"/>
    </location>
</feature>
<dbReference type="Proteomes" id="UP000199213">
    <property type="component" value="Unassembled WGS sequence"/>
</dbReference>
<accession>A0A1G9DDG6</accession>
<evidence type="ECO:0000313" key="3">
    <source>
        <dbReference type="Proteomes" id="UP000199213"/>
    </source>
</evidence>
<keyword evidence="3" id="KW-1185">Reference proteome</keyword>
<dbReference type="RefSeq" id="WP_143013110.1">
    <property type="nucleotide sequence ID" value="NZ_FNFM01000010.1"/>
</dbReference>
<evidence type="ECO:0000313" key="2">
    <source>
        <dbReference type="EMBL" id="SDK61913.1"/>
    </source>
</evidence>